<dbReference type="AlphaFoldDB" id="A0A1D1V726"/>
<reference evidence="2 3" key="1">
    <citation type="journal article" date="2016" name="Nat. Commun.">
        <title>Extremotolerant tardigrade genome and improved radiotolerance of human cultured cells by tardigrade-unique protein.</title>
        <authorList>
            <person name="Hashimoto T."/>
            <person name="Horikawa D.D."/>
            <person name="Saito Y."/>
            <person name="Kuwahara H."/>
            <person name="Kozuka-Hata H."/>
            <person name="Shin-I T."/>
            <person name="Minakuchi Y."/>
            <person name="Ohishi K."/>
            <person name="Motoyama A."/>
            <person name="Aizu T."/>
            <person name="Enomoto A."/>
            <person name="Kondo K."/>
            <person name="Tanaka S."/>
            <person name="Hara Y."/>
            <person name="Koshikawa S."/>
            <person name="Sagara H."/>
            <person name="Miura T."/>
            <person name="Yokobori S."/>
            <person name="Miyagawa K."/>
            <person name="Suzuki Y."/>
            <person name="Kubo T."/>
            <person name="Oyama M."/>
            <person name="Kohara Y."/>
            <person name="Fujiyama A."/>
            <person name="Arakawa K."/>
            <person name="Katayama T."/>
            <person name="Toyoda A."/>
            <person name="Kunieda T."/>
        </authorList>
    </citation>
    <scope>NUCLEOTIDE SEQUENCE [LARGE SCALE GENOMIC DNA]</scope>
    <source>
        <strain evidence="2 3">YOKOZUNA-1</strain>
    </source>
</reference>
<feature type="transmembrane region" description="Helical" evidence="1">
    <location>
        <begin position="6"/>
        <end position="27"/>
    </location>
</feature>
<dbReference type="EMBL" id="BDGG01000003">
    <property type="protein sequence ID" value="GAU95862.1"/>
    <property type="molecule type" value="Genomic_DNA"/>
</dbReference>
<keyword evidence="3" id="KW-1185">Reference proteome</keyword>
<dbReference type="Proteomes" id="UP000186922">
    <property type="component" value="Unassembled WGS sequence"/>
</dbReference>
<gene>
    <name evidence="2" type="primary">RvY_07403-1</name>
    <name evidence="2" type="synonym">RvY_07403.1</name>
    <name evidence="2" type="ORF">RvY_07403</name>
</gene>
<organism evidence="2 3">
    <name type="scientific">Ramazzottius varieornatus</name>
    <name type="common">Water bear</name>
    <name type="synonym">Tardigrade</name>
    <dbReference type="NCBI Taxonomy" id="947166"/>
    <lineage>
        <taxon>Eukaryota</taxon>
        <taxon>Metazoa</taxon>
        <taxon>Ecdysozoa</taxon>
        <taxon>Tardigrada</taxon>
        <taxon>Eutardigrada</taxon>
        <taxon>Parachela</taxon>
        <taxon>Hypsibioidea</taxon>
        <taxon>Ramazzottiidae</taxon>
        <taxon>Ramazzottius</taxon>
    </lineage>
</organism>
<evidence type="ECO:0000313" key="3">
    <source>
        <dbReference type="Proteomes" id="UP000186922"/>
    </source>
</evidence>
<accession>A0A1D1V726</accession>
<name>A0A1D1V726_RAMVA</name>
<protein>
    <submittedName>
        <fullName evidence="2">Uncharacterized protein</fullName>
    </submittedName>
</protein>
<keyword evidence="1" id="KW-0812">Transmembrane</keyword>
<evidence type="ECO:0000313" key="2">
    <source>
        <dbReference type="EMBL" id="GAU95862.1"/>
    </source>
</evidence>
<sequence>MLNCTWFYSLSLFGCEGLNFILCRIVLLTTEAKYVAKKECSTFRHVKSSLVCKDFKHNRRCRKTAPMNVRICCSLQKMRNLFSEIQNIMQPGSRLFCDPQKKFKLFITSKILFFPRSFEVSLIEDSEVYGRINIR</sequence>
<keyword evidence="1" id="KW-1133">Transmembrane helix</keyword>
<evidence type="ECO:0000256" key="1">
    <source>
        <dbReference type="SAM" id="Phobius"/>
    </source>
</evidence>
<proteinExistence type="predicted"/>
<keyword evidence="1" id="KW-0472">Membrane</keyword>
<comment type="caution">
    <text evidence="2">The sequence shown here is derived from an EMBL/GenBank/DDBJ whole genome shotgun (WGS) entry which is preliminary data.</text>
</comment>